<dbReference type="Pfam" id="PF00723">
    <property type="entry name" value="Glyco_hydro_15"/>
    <property type="match status" value="1"/>
</dbReference>
<evidence type="ECO:0000313" key="4">
    <source>
        <dbReference type="Proteomes" id="UP001271769"/>
    </source>
</evidence>
<dbReference type="InterPro" id="IPR008928">
    <property type="entry name" value="6-hairpin_glycosidase_sf"/>
</dbReference>
<feature type="domain" description="Trehalase-like N-terminal" evidence="2">
    <location>
        <begin position="7"/>
        <end position="162"/>
    </location>
</feature>
<protein>
    <submittedName>
        <fullName evidence="3">Glycoside hydrolase family 15 protein</fullName>
    </submittedName>
</protein>
<proteinExistence type="predicted"/>
<dbReference type="InterPro" id="IPR012341">
    <property type="entry name" value="6hp_glycosidase-like_sf"/>
</dbReference>
<gene>
    <name evidence="3" type="ORF">SMD31_02990</name>
</gene>
<accession>A0ABU5DU68</accession>
<evidence type="ECO:0000259" key="1">
    <source>
        <dbReference type="Pfam" id="PF00723"/>
    </source>
</evidence>
<dbReference type="SUPFAM" id="SSF48208">
    <property type="entry name" value="Six-hairpin glycosidases"/>
    <property type="match status" value="1"/>
</dbReference>
<keyword evidence="3" id="KW-0378">Hydrolase</keyword>
<feature type="domain" description="GH15-like" evidence="1">
    <location>
        <begin position="217"/>
        <end position="579"/>
    </location>
</feature>
<evidence type="ECO:0000259" key="2">
    <source>
        <dbReference type="Pfam" id="PF19291"/>
    </source>
</evidence>
<dbReference type="Proteomes" id="UP001271769">
    <property type="component" value="Unassembled WGS sequence"/>
</dbReference>
<dbReference type="Gene3D" id="1.50.10.10">
    <property type="match status" value="1"/>
</dbReference>
<dbReference type="InterPro" id="IPR011613">
    <property type="entry name" value="GH15-like"/>
</dbReference>
<dbReference type="InterPro" id="IPR045582">
    <property type="entry name" value="Trehalase-like_N"/>
</dbReference>
<sequence length="597" mass="66528">MPHLDLGVIGNGTVASLVDRAGRHQWFCYPRFDGDPLFNALVNGEAPVAGFADIVVVDGVASAQVYQRNTAILETRFTDSHGGSVRVIDFAPRFVRFGRIFCPPMLVRRIEPLTGRCRIKLRVRPTFDYGATTPKALIGSNHVRFVAGDNALRVTTDMPVSYLANEVEFLLDRPINLIIGSDETIPEAPQALVSDFLDQTTTYWRDWVRDLAVPFDYQEAVIRAAITLKLCTFEDTGAIVAALTTSVPEAAHSGRNWDYRYCWLRDSYFTVTALNRLGATRTMEIHVRFILNAVLSAGISPEVPLYPIVPGKDVSEHVAPALAGYRGMGPVRVGNAAVIQRQHDGYGSIILTAAQMFYDERLPNIGDLDLYRQLRPIGDLAAASALAPDAGLWEYRERTGIHTHSAAMCWAALHRLGLIAGRVGEMEDRDRWLHLAADLKETILMRATAATDGWLAGAFDSDICDAAVLTLPEIGLLRYDDPRFLRTMQVVEERLMHEGFLLRYNEPDDFGKPETAFLVCSWWFIDALVATGRREQAKAMFDRILSHRNHLGLLSEDLDGSNGVLWGNFPQTFSMVGMILSAMRLSRSWEEGLWRAS</sequence>
<keyword evidence="4" id="KW-1185">Reference proteome</keyword>
<comment type="caution">
    <text evidence="3">The sequence shown here is derived from an EMBL/GenBank/DDBJ whole genome shotgun (WGS) entry which is preliminary data.</text>
</comment>
<organism evidence="3 4">
    <name type="scientific">Dongia rigui</name>
    <dbReference type="NCBI Taxonomy" id="940149"/>
    <lineage>
        <taxon>Bacteria</taxon>
        <taxon>Pseudomonadati</taxon>
        <taxon>Pseudomonadota</taxon>
        <taxon>Alphaproteobacteria</taxon>
        <taxon>Rhodospirillales</taxon>
        <taxon>Dongiaceae</taxon>
        <taxon>Dongia</taxon>
    </lineage>
</organism>
<dbReference type="GO" id="GO:0016787">
    <property type="term" value="F:hydrolase activity"/>
    <property type="evidence" value="ECO:0007669"/>
    <property type="project" value="UniProtKB-KW"/>
</dbReference>
<dbReference type="RefSeq" id="WP_320499231.1">
    <property type="nucleotide sequence ID" value="NZ_JAXCLX010000001.1"/>
</dbReference>
<name>A0ABU5DU68_9PROT</name>
<dbReference type="EMBL" id="JAXCLX010000001">
    <property type="protein sequence ID" value="MDY0870866.1"/>
    <property type="molecule type" value="Genomic_DNA"/>
</dbReference>
<dbReference type="PANTHER" id="PTHR31616:SF0">
    <property type="entry name" value="GLUCAN 1,4-ALPHA-GLUCOSIDASE"/>
    <property type="match status" value="1"/>
</dbReference>
<dbReference type="PANTHER" id="PTHR31616">
    <property type="entry name" value="TREHALASE"/>
    <property type="match status" value="1"/>
</dbReference>
<reference evidence="3 4" key="1">
    <citation type="journal article" date="2013" name="Antonie Van Leeuwenhoek">
        <title>Dongia rigui sp. nov., isolated from freshwater of a large wetland in Korea.</title>
        <authorList>
            <person name="Baik K.S."/>
            <person name="Hwang Y.M."/>
            <person name="Choi J.S."/>
            <person name="Kwon J."/>
            <person name="Seong C.N."/>
        </authorList>
    </citation>
    <scope>NUCLEOTIDE SEQUENCE [LARGE SCALE GENOMIC DNA]</scope>
    <source>
        <strain evidence="3 4">04SU4-P</strain>
    </source>
</reference>
<evidence type="ECO:0000313" key="3">
    <source>
        <dbReference type="EMBL" id="MDY0870866.1"/>
    </source>
</evidence>
<dbReference type="Pfam" id="PF19291">
    <property type="entry name" value="TREH_N"/>
    <property type="match status" value="1"/>
</dbReference>